<dbReference type="SUPFAM" id="SSF46785">
    <property type="entry name" value="Winged helix' DNA-binding domain"/>
    <property type="match status" value="1"/>
</dbReference>
<accession>A0ABD5VF33</accession>
<dbReference type="AlphaFoldDB" id="A0ABD5VF33"/>
<dbReference type="InterPro" id="IPR006793">
    <property type="entry name" value="FaeA"/>
</dbReference>
<dbReference type="InterPro" id="IPR036390">
    <property type="entry name" value="WH_DNA-bd_sf"/>
</dbReference>
<dbReference type="RefSeq" id="WP_336351042.1">
    <property type="nucleotide sequence ID" value="NZ_JAZAQL010000002.1"/>
</dbReference>
<name>A0ABD5VF33_9EURY</name>
<dbReference type="Pfam" id="PF04703">
    <property type="entry name" value="FaeA"/>
    <property type="match status" value="1"/>
</dbReference>
<proteinExistence type="predicted"/>
<reference evidence="3 4" key="1">
    <citation type="journal article" date="2019" name="Int. J. Syst. Evol. Microbiol.">
        <title>The Global Catalogue of Microorganisms (GCM) 10K type strain sequencing project: providing services to taxonomists for standard genome sequencing and annotation.</title>
        <authorList>
            <consortium name="The Broad Institute Genomics Platform"/>
            <consortium name="The Broad Institute Genome Sequencing Center for Infectious Disease"/>
            <person name="Wu L."/>
            <person name="Ma J."/>
        </authorList>
    </citation>
    <scope>NUCLEOTIDE SEQUENCE [LARGE SCALE GENOMIC DNA]</scope>
    <source>
        <strain evidence="3 4">GX26</strain>
    </source>
</reference>
<dbReference type="Proteomes" id="UP001596395">
    <property type="component" value="Unassembled WGS sequence"/>
</dbReference>
<sequence length="74" mass="8367">MGDSKPGRKPRVTDEEILAVFEETDDPVLSTAEVADALPLQRRSVYNRLVQLEEAGQLTRKQIGGRNTIWWLSD</sequence>
<keyword evidence="4" id="KW-1185">Reference proteome</keyword>
<comment type="caution">
    <text evidence="3">The sequence shown here is derived from an EMBL/GenBank/DDBJ whole genome shotgun (WGS) entry which is preliminary data.</text>
</comment>
<organism evidence="3 4">
    <name type="scientific">Halorubellus litoreus</name>
    <dbReference type="NCBI Taxonomy" id="755308"/>
    <lineage>
        <taxon>Archaea</taxon>
        <taxon>Methanobacteriati</taxon>
        <taxon>Methanobacteriota</taxon>
        <taxon>Stenosarchaea group</taxon>
        <taxon>Halobacteria</taxon>
        <taxon>Halobacteriales</taxon>
        <taxon>Halorubellaceae</taxon>
        <taxon>Halorubellus</taxon>
    </lineage>
</organism>
<gene>
    <name evidence="3" type="ORF">ACFQGB_14625</name>
</gene>
<evidence type="ECO:0000313" key="4">
    <source>
        <dbReference type="Proteomes" id="UP001596395"/>
    </source>
</evidence>
<keyword evidence="1" id="KW-0805">Transcription regulation</keyword>
<dbReference type="EMBL" id="JBHSXN010000002">
    <property type="protein sequence ID" value="MFC6954100.1"/>
    <property type="molecule type" value="Genomic_DNA"/>
</dbReference>
<evidence type="ECO:0000256" key="1">
    <source>
        <dbReference type="ARBA" id="ARBA00023015"/>
    </source>
</evidence>
<evidence type="ECO:0000256" key="2">
    <source>
        <dbReference type="ARBA" id="ARBA00023163"/>
    </source>
</evidence>
<dbReference type="Gene3D" id="1.10.10.10">
    <property type="entry name" value="Winged helix-like DNA-binding domain superfamily/Winged helix DNA-binding domain"/>
    <property type="match status" value="1"/>
</dbReference>
<keyword evidence="2" id="KW-0804">Transcription</keyword>
<protein>
    <submittedName>
        <fullName evidence="3">FaeA/PapI family transcriptional regulator</fullName>
    </submittedName>
</protein>
<evidence type="ECO:0000313" key="3">
    <source>
        <dbReference type="EMBL" id="MFC6954100.1"/>
    </source>
</evidence>
<dbReference type="InterPro" id="IPR036388">
    <property type="entry name" value="WH-like_DNA-bd_sf"/>
</dbReference>